<feature type="compositionally biased region" description="Low complexity" evidence="3">
    <location>
        <begin position="45"/>
        <end position="58"/>
    </location>
</feature>
<keyword evidence="5" id="KW-1185">Reference proteome</keyword>
<evidence type="ECO:0000313" key="4">
    <source>
        <dbReference type="EMBL" id="CAG9320921.1"/>
    </source>
</evidence>
<dbReference type="GO" id="GO:0000030">
    <property type="term" value="F:mannosyltransferase activity"/>
    <property type="evidence" value="ECO:0007669"/>
    <property type="project" value="TreeGrafter"/>
</dbReference>
<comment type="caution">
    <text evidence="4">The sequence shown here is derived from an EMBL/GenBank/DDBJ whole genome shotgun (WGS) entry which is preliminary data.</text>
</comment>
<dbReference type="SUPFAM" id="SSF48452">
    <property type="entry name" value="TPR-like"/>
    <property type="match status" value="1"/>
</dbReference>
<dbReference type="PANTHER" id="PTHR44227">
    <property type="match status" value="1"/>
</dbReference>
<dbReference type="Proteomes" id="UP001162131">
    <property type="component" value="Unassembled WGS sequence"/>
</dbReference>
<dbReference type="SMART" id="SM00028">
    <property type="entry name" value="TPR"/>
    <property type="match status" value="3"/>
</dbReference>
<dbReference type="InterPro" id="IPR011990">
    <property type="entry name" value="TPR-like_helical_dom_sf"/>
</dbReference>
<gene>
    <name evidence="4" type="ORF">BSTOLATCC_MIC27497</name>
</gene>
<dbReference type="GO" id="GO:0035269">
    <property type="term" value="P:protein O-linked glycosylation via mannose"/>
    <property type="evidence" value="ECO:0007669"/>
    <property type="project" value="TreeGrafter"/>
</dbReference>
<keyword evidence="2" id="KW-0802">TPR repeat</keyword>
<sequence>MLVYINTISSKNALLYIKMGKCVSKPKKSRKSLPQPKNEEEKFISNPKKSVSPVSSCSDLKLSRHKRNIENLETQEDQSSVHKSISSSSFPFSSFEMSSGLQENPSIQISHLKTGSKISMDFNQLSKVSTEHKMLKKIAKRLNELVRAYHRERNYFPSIELLQLQSEIYLHLGMYREYNTSVGDLILAVVIDGENAIGSKLPVLIEPIDERTKLLVSAWKFFIGNEREIEEENLRNIGVFDIADLIEMAEKLDTACIKTVELPEALINIGHIFRIWLGSPEEALNFYEEAMMVEPENACINFYLGLTYKALNDWKSAISQYQLGINKNPMYCDCYFNLGNIYLEEENNLKLAEQNYLIALDLCHSLNNCLVTPDKINSMLEKLYMLNHISISEESEKS</sequence>
<evidence type="ECO:0000256" key="1">
    <source>
        <dbReference type="ARBA" id="ARBA00022737"/>
    </source>
</evidence>
<feature type="region of interest" description="Disordered" evidence="3">
    <location>
        <begin position="26"/>
        <end position="59"/>
    </location>
</feature>
<evidence type="ECO:0000256" key="3">
    <source>
        <dbReference type="SAM" id="MobiDB-lite"/>
    </source>
</evidence>
<dbReference type="AlphaFoldDB" id="A0AAU9J6I4"/>
<protein>
    <recommendedName>
        <fullName evidence="6">Tetratricopeptide repeat protein</fullName>
    </recommendedName>
</protein>
<dbReference type="EMBL" id="CAJZBQ010000027">
    <property type="protein sequence ID" value="CAG9320921.1"/>
    <property type="molecule type" value="Genomic_DNA"/>
</dbReference>
<evidence type="ECO:0000313" key="5">
    <source>
        <dbReference type="Proteomes" id="UP001162131"/>
    </source>
</evidence>
<dbReference type="GO" id="GO:0005783">
    <property type="term" value="C:endoplasmic reticulum"/>
    <property type="evidence" value="ECO:0007669"/>
    <property type="project" value="TreeGrafter"/>
</dbReference>
<keyword evidence="1" id="KW-0677">Repeat</keyword>
<dbReference type="PANTHER" id="PTHR44227:SF3">
    <property type="entry name" value="PROTEIN O-MANNOSYL-TRANSFERASE TMTC4"/>
    <property type="match status" value="1"/>
</dbReference>
<dbReference type="GO" id="GO:0030968">
    <property type="term" value="P:endoplasmic reticulum unfolded protein response"/>
    <property type="evidence" value="ECO:0007669"/>
    <property type="project" value="TreeGrafter"/>
</dbReference>
<name>A0AAU9J6I4_9CILI</name>
<organism evidence="4 5">
    <name type="scientific">Blepharisma stoltei</name>
    <dbReference type="NCBI Taxonomy" id="1481888"/>
    <lineage>
        <taxon>Eukaryota</taxon>
        <taxon>Sar</taxon>
        <taxon>Alveolata</taxon>
        <taxon>Ciliophora</taxon>
        <taxon>Postciliodesmatophora</taxon>
        <taxon>Heterotrichea</taxon>
        <taxon>Heterotrichida</taxon>
        <taxon>Blepharismidae</taxon>
        <taxon>Blepharisma</taxon>
    </lineage>
</organism>
<dbReference type="Gene3D" id="1.25.40.10">
    <property type="entry name" value="Tetratricopeptide repeat domain"/>
    <property type="match status" value="1"/>
</dbReference>
<proteinExistence type="predicted"/>
<dbReference type="InterPro" id="IPR052346">
    <property type="entry name" value="O-mannosyl-transferase_TMTC"/>
</dbReference>
<evidence type="ECO:0008006" key="6">
    <source>
        <dbReference type="Google" id="ProtNLM"/>
    </source>
</evidence>
<dbReference type="InterPro" id="IPR019734">
    <property type="entry name" value="TPR_rpt"/>
</dbReference>
<accession>A0AAU9J6I4</accession>
<evidence type="ECO:0000256" key="2">
    <source>
        <dbReference type="ARBA" id="ARBA00022803"/>
    </source>
</evidence>
<reference evidence="4" key="1">
    <citation type="submission" date="2021-09" db="EMBL/GenBank/DDBJ databases">
        <authorList>
            <consortium name="AG Swart"/>
            <person name="Singh M."/>
            <person name="Singh A."/>
            <person name="Seah K."/>
            <person name="Emmerich C."/>
        </authorList>
    </citation>
    <scope>NUCLEOTIDE SEQUENCE</scope>
    <source>
        <strain evidence="4">ATCC30299</strain>
    </source>
</reference>